<comment type="similarity">
    <text evidence="8">Belongs to the NFYA/HAP2 subunit family.</text>
</comment>
<name>A0A4Y7LCF4_PAPSO</name>
<comment type="subcellular location">
    <subcellularLocation>
        <location evidence="1 8">Nucleus</location>
    </subcellularLocation>
</comment>
<dbReference type="PRINTS" id="PR00616">
    <property type="entry name" value="CCAATSUBUNTB"/>
</dbReference>
<proteinExistence type="inferred from homology"/>
<evidence type="ECO:0000313" key="11">
    <source>
        <dbReference type="Proteomes" id="UP000316621"/>
    </source>
</evidence>
<dbReference type="Proteomes" id="UP000316621">
    <property type="component" value="Chromosome 11"/>
</dbReference>
<feature type="compositionally biased region" description="Polar residues" evidence="9">
    <location>
        <begin position="237"/>
        <end position="248"/>
    </location>
</feature>
<evidence type="ECO:0000256" key="9">
    <source>
        <dbReference type="SAM" id="MobiDB-lite"/>
    </source>
</evidence>
<evidence type="ECO:0000313" key="10">
    <source>
        <dbReference type="EMBL" id="RZC82687.1"/>
    </source>
</evidence>
<evidence type="ECO:0000256" key="1">
    <source>
        <dbReference type="ARBA" id="ARBA00004123"/>
    </source>
</evidence>
<feature type="compositionally biased region" description="Basic and acidic residues" evidence="9">
    <location>
        <begin position="211"/>
        <end position="226"/>
    </location>
</feature>
<keyword evidence="11" id="KW-1185">Reference proteome</keyword>
<dbReference type="EMBL" id="CM010725">
    <property type="protein sequence ID" value="RZC82687.1"/>
    <property type="molecule type" value="Genomic_DNA"/>
</dbReference>
<keyword evidence="6 8" id="KW-0539">Nucleus</keyword>
<keyword evidence="2 8" id="KW-0805">Transcription regulation</keyword>
<dbReference type="OMA" id="AAADNCC"/>
<dbReference type="PROSITE" id="PS51152">
    <property type="entry name" value="NFYA_HAP2_2"/>
    <property type="match status" value="1"/>
</dbReference>
<evidence type="ECO:0000256" key="7">
    <source>
        <dbReference type="ARBA" id="ARBA00025911"/>
    </source>
</evidence>
<keyword evidence="3 8" id="KW-0238">DNA-binding</keyword>
<organism evidence="10 11">
    <name type="scientific">Papaver somniferum</name>
    <name type="common">Opium poppy</name>
    <dbReference type="NCBI Taxonomy" id="3469"/>
    <lineage>
        <taxon>Eukaryota</taxon>
        <taxon>Viridiplantae</taxon>
        <taxon>Streptophyta</taxon>
        <taxon>Embryophyta</taxon>
        <taxon>Tracheophyta</taxon>
        <taxon>Spermatophyta</taxon>
        <taxon>Magnoliopsida</taxon>
        <taxon>Ranunculales</taxon>
        <taxon>Papaveraceae</taxon>
        <taxon>Papaveroideae</taxon>
        <taxon>Papaver</taxon>
    </lineage>
</organism>
<evidence type="ECO:0000256" key="3">
    <source>
        <dbReference type="ARBA" id="ARBA00023125"/>
    </source>
</evidence>
<dbReference type="OrthoDB" id="1097733at2759"/>
<dbReference type="GO" id="GO:0016602">
    <property type="term" value="C:CCAAT-binding factor complex"/>
    <property type="evidence" value="ECO:0007669"/>
    <property type="project" value="InterPro"/>
</dbReference>
<dbReference type="PROSITE" id="PS00686">
    <property type="entry name" value="NFYA_HAP2_1"/>
    <property type="match status" value="1"/>
</dbReference>
<sequence>MHTVCFRESGGIVANASALPPLPWWGVLGPQAVVYGEADVQEKCISLDRNQLSVTPHQGQGEADHGPEKVNYNASQVTVCTGSSRDSGKGREVLQTISQQLSPNDHSHFELGLAQPLVCSNYPYMDQQYSLIATYGVPTTGRMPLPLNAMTENGPVFVNAKQYHGIMRRRQSRAKAELENKAITARKPYLHESRHLHAKRRARGGGGRFLKKNDNSGKDMSDKAEARGGGLSHPAGSPSSEVLQSESANLNTPEVTSLYTRAHLDHFQIDHFRSSAFHSLSNMTDSGPNVGIPNNWVTASDGCCSLLKV</sequence>
<dbReference type="InterPro" id="IPR018362">
    <property type="entry name" value="CCAAT-binding_factor_CS"/>
</dbReference>
<evidence type="ECO:0000256" key="4">
    <source>
        <dbReference type="ARBA" id="ARBA00023159"/>
    </source>
</evidence>
<dbReference type="Pfam" id="PF02045">
    <property type="entry name" value="CBFB_NFYA"/>
    <property type="match status" value="1"/>
</dbReference>
<evidence type="ECO:0000256" key="2">
    <source>
        <dbReference type="ARBA" id="ARBA00023015"/>
    </source>
</evidence>
<dbReference type="Gramene" id="RZC82687">
    <property type="protein sequence ID" value="RZC82687"/>
    <property type="gene ID" value="C5167_045472"/>
</dbReference>
<comment type="function">
    <text evidence="8">Component of the sequence-specific heterotrimeric transcription factor (NF-Y) which specifically recognizes a 5'-CCAAT-3' box motif found in the promoters of its target genes.</text>
</comment>
<keyword evidence="5 8" id="KW-0804">Transcription</keyword>
<dbReference type="PANTHER" id="PTHR12632">
    <property type="entry name" value="TRANSCRIPTION FACTOR NF-Y ALPHA-RELATED"/>
    <property type="match status" value="1"/>
</dbReference>
<evidence type="ECO:0000256" key="5">
    <source>
        <dbReference type="ARBA" id="ARBA00023163"/>
    </source>
</evidence>
<evidence type="ECO:0000256" key="8">
    <source>
        <dbReference type="RuleBase" id="RU367155"/>
    </source>
</evidence>
<evidence type="ECO:0000256" key="6">
    <source>
        <dbReference type="ARBA" id="ARBA00023242"/>
    </source>
</evidence>
<dbReference type="AlphaFoldDB" id="A0A4Y7LCF4"/>
<gene>
    <name evidence="10" type="ORF">C5167_045472</name>
</gene>
<dbReference type="Gene3D" id="6.10.250.2430">
    <property type="match status" value="1"/>
</dbReference>
<keyword evidence="4" id="KW-0010">Activator</keyword>
<accession>A0A4Y7LCF4</accession>
<dbReference type="GO" id="GO:0003677">
    <property type="term" value="F:DNA binding"/>
    <property type="evidence" value="ECO:0007669"/>
    <property type="project" value="UniProtKB-KW"/>
</dbReference>
<dbReference type="SMART" id="SM00521">
    <property type="entry name" value="CBF"/>
    <property type="match status" value="1"/>
</dbReference>
<feature type="region of interest" description="Disordered" evidence="9">
    <location>
        <begin position="189"/>
        <end position="248"/>
    </location>
</feature>
<protein>
    <recommendedName>
        <fullName evidence="8">Nuclear transcription factor Y subunit</fullName>
    </recommendedName>
</protein>
<dbReference type="STRING" id="3469.A0A4Y7LCF4"/>
<comment type="subunit">
    <text evidence="7">Heterotrimeric transcription factor composed of three components, NF-YA, NF-YB and NF-YC. NF-YB and NF-YC must interact and dimerize for NF-YA association and DNA binding.</text>
</comment>
<reference evidence="10 11" key="1">
    <citation type="journal article" date="2018" name="Science">
        <title>The opium poppy genome and morphinan production.</title>
        <authorList>
            <person name="Guo L."/>
            <person name="Winzer T."/>
            <person name="Yang X."/>
            <person name="Li Y."/>
            <person name="Ning Z."/>
            <person name="He Z."/>
            <person name="Teodor R."/>
            <person name="Lu Y."/>
            <person name="Bowser T.A."/>
            <person name="Graham I.A."/>
            <person name="Ye K."/>
        </authorList>
    </citation>
    <scope>NUCLEOTIDE SEQUENCE [LARGE SCALE GENOMIC DNA]</scope>
    <source>
        <strain evidence="11">cv. HN1</strain>
        <tissue evidence="10">Leaves</tissue>
    </source>
</reference>
<dbReference type="InterPro" id="IPR001289">
    <property type="entry name" value="NFYA"/>
</dbReference>
<dbReference type="GO" id="GO:0003700">
    <property type="term" value="F:DNA-binding transcription factor activity"/>
    <property type="evidence" value="ECO:0007669"/>
    <property type="project" value="UniProtKB-UniRule"/>
</dbReference>